<protein>
    <submittedName>
        <fullName evidence="1">Minor structural protein</fullName>
    </submittedName>
</protein>
<sequence>MAITARNQITIVDLNDAKSVQVYFTASQGFSQGYNPDTNVYTPNYPTQNNTITPKVYESGDATEHLANCTNVVYTVNGTAITASTNNANYAVNAAKQLVIKGNLTADLNVTFTADYVDADHITSKIGGSFAIIRNVTSGALFSVVLTCPKGNVFDKTVTGALTVTAQCFRGSVADNAGNSFTWEQFDTATGAWKAVSAGRANGATLTVNPADVLNFQTFRVSAHDNGGNGQSAADAQALVTFQDLTDPYTVELYCPTGDKIVNGTGQTTISARIWQSGTKIEDEATAAASRKFDYAWTKFDKDGKPQNWNGTTSNVKTGNPITVLAAEVATKTTIVCEITKK</sequence>
<proteinExistence type="predicted"/>
<accession>A0A8S5QA02</accession>
<organism evidence="1">
    <name type="scientific">Siphoviridae sp. ct2ZW1</name>
    <dbReference type="NCBI Taxonomy" id="2825316"/>
    <lineage>
        <taxon>Viruses</taxon>
        <taxon>Duplodnaviria</taxon>
        <taxon>Heunggongvirae</taxon>
        <taxon>Uroviricota</taxon>
        <taxon>Caudoviricetes</taxon>
    </lineage>
</organism>
<reference evidence="1" key="1">
    <citation type="journal article" date="2021" name="Proc. Natl. Acad. Sci. U.S.A.">
        <title>A Catalog of Tens of Thousands of Viruses from Human Metagenomes Reveals Hidden Associations with Chronic Diseases.</title>
        <authorList>
            <person name="Tisza M.J."/>
            <person name="Buck C.B."/>
        </authorList>
    </citation>
    <scope>NUCLEOTIDE SEQUENCE</scope>
    <source>
        <strain evidence="1">Ct2ZW1</strain>
    </source>
</reference>
<evidence type="ECO:0000313" key="1">
    <source>
        <dbReference type="EMBL" id="DAE15633.1"/>
    </source>
</evidence>
<dbReference type="EMBL" id="BK015609">
    <property type="protein sequence ID" value="DAE15633.1"/>
    <property type="molecule type" value="Genomic_DNA"/>
</dbReference>
<name>A0A8S5QA02_9CAUD</name>